<reference evidence="2 3" key="1">
    <citation type="submission" date="2014-04" db="EMBL/GenBank/DDBJ databases">
        <title>Genome reduction and metabolic complementation of the dual endosymbionts in the whitefly Bemisia tabaci.</title>
        <authorList>
            <person name="Rao Q."/>
            <person name="Rollat-Farnier P.-A."/>
            <person name="Zhang Z.-X."/>
            <person name="Santos-Garcia D."/>
            <person name="Silva F.J."/>
            <person name="Moya A."/>
            <person name="Zhu D.-T."/>
            <person name="Klein C.C."/>
            <person name="Vavre F."/>
            <person name="Sagot M.-F."/>
            <person name="Liu S.-S."/>
            <person name="Mouton L."/>
            <person name="Wang X.-W."/>
        </authorList>
    </citation>
    <scope>NUCLEOTIDE SEQUENCE [LARGE SCALE GENOMIC DNA]</scope>
    <source>
        <strain evidence="2 3">BT-Q</strain>
    </source>
</reference>
<dbReference type="Proteomes" id="UP000031624">
    <property type="component" value="Chromosome"/>
</dbReference>
<dbReference type="AlphaFoldDB" id="A0AAU8RPX7"/>
<evidence type="ECO:0000256" key="1">
    <source>
        <dbReference type="SAM" id="MobiDB-lite"/>
    </source>
</evidence>
<dbReference type="KEGG" id="paly:O3E_01225"/>
<feature type="region of interest" description="Disordered" evidence="1">
    <location>
        <begin position="1"/>
        <end position="26"/>
    </location>
</feature>
<evidence type="ECO:0000313" key="3">
    <source>
        <dbReference type="Proteomes" id="UP000031624"/>
    </source>
</evidence>
<protein>
    <submittedName>
        <fullName evidence="2">Uncharacterized protein</fullName>
    </submittedName>
</protein>
<proteinExistence type="predicted"/>
<evidence type="ECO:0000313" key="2">
    <source>
        <dbReference type="EMBL" id="AJF24141.1"/>
    </source>
</evidence>
<sequence length="65" mass="7772">MLNFFTHKPQNKKSTKRHNEQSTKPQHKLLIINKNKINIIAKTKIENKIYNIYHTTVTKLIPFKN</sequence>
<dbReference type="EMBL" id="CP007563">
    <property type="protein sequence ID" value="AJF24141.1"/>
    <property type="molecule type" value="Genomic_DNA"/>
</dbReference>
<accession>A0AAU8RPX7</accession>
<name>A0AAU8RPX7_9GAMM</name>
<organism evidence="2 3">
    <name type="scientific">Candidatus Portiera aleyrodidarum MED</name>
    <name type="common">Bemisia tabaci</name>
    <dbReference type="NCBI Taxonomy" id="1163752"/>
    <lineage>
        <taxon>Bacteria</taxon>
        <taxon>Pseudomonadati</taxon>
        <taxon>Pseudomonadota</taxon>
        <taxon>Gammaproteobacteria</taxon>
        <taxon>Candidatus Johnevansiales</taxon>
        <taxon>Candidatus Johnevansiaceae</taxon>
        <taxon>Candidatus Portiera</taxon>
    </lineage>
</organism>
<gene>
    <name evidence="2" type="ORF">O3E_01225</name>
</gene>